<dbReference type="Gene3D" id="3.40.50.300">
    <property type="entry name" value="P-loop containing nucleotide triphosphate hydrolases"/>
    <property type="match status" value="1"/>
</dbReference>
<gene>
    <name evidence="2" type="ORF">FKR84_08740</name>
</gene>
<keyword evidence="2" id="KW-0547">Nucleotide-binding</keyword>
<dbReference type="GO" id="GO:0005524">
    <property type="term" value="F:ATP binding"/>
    <property type="evidence" value="ECO:0007669"/>
    <property type="project" value="UniProtKB-KW"/>
</dbReference>
<keyword evidence="3" id="KW-1185">Reference proteome</keyword>
<dbReference type="OrthoDB" id="9151999at2"/>
<proteinExistence type="predicted"/>
<dbReference type="RefSeq" id="WP_141421923.1">
    <property type="nucleotide sequence ID" value="NZ_VIAR01000008.1"/>
</dbReference>
<evidence type="ECO:0000313" key="2">
    <source>
        <dbReference type="EMBL" id="TQD38496.1"/>
    </source>
</evidence>
<organism evidence="2 3">
    <name type="scientific">Haloflavibacter putidus</name>
    <dbReference type="NCBI Taxonomy" id="2576776"/>
    <lineage>
        <taxon>Bacteria</taxon>
        <taxon>Pseudomonadati</taxon>
        <taxon>Bacteroidota</taxon>
        <taxon>Flavobacteriia</taxon>
        <taxon>Flavobacteriales</taxon>
        <taxon>Flavobacteriaceae</taxon>
        <taxon>Haloflavibacter</taxon>
    </lineage>
</organism>
<dbReference type="EMBL" id="VIAR01000008">
    <property type="protein sequence ID" value="TQD38496.1"/>
    <property type="molecule type" value="Genomic_DNA"/>
</dbReference>
<keyword evidence="2" id="KW-0067">ATP-binding</keyword>
<comment type="caution">
    <text evidence="2">The sequence shown here is derived from an EMBL/GenBank/DDBJ whole genome shotgun (WGS) entry which is preliminary data.</text>
</comment>
<protein>
    <submittedName>
        <fullName evidence="2">ATP-binding protein</fullName>
    </submittedName>
</protein>
<evidence type="ECO:0000259" key="1">
    <source>
        <dbReference type="Pfam" id="PF13521"/>
    </source>
</evidence>
<dbReference type="AlphaFoldDB" id="A0A507ZLD1"/>
<dbReference type="SUPFAM" id="SSF52540">
    <property type="entry name" value="P-loop containing nucleoside triphosphate hydrolases"/>
    <property type="match status" value="1"/>
</dbReference>
<dbReference type="Pfam" id="PF13521">
    <property type="entry name" value="AAA_28"/>
    <property type="match status" value="1"/>
</dbReference>
<evidence type="ECO:0000313" key="3">
    <source>
        <dbReference type="Proteomes" id="UP000317169"/>
    </source>
</evidence>
<dbReference type="InterPro" id="IPR052735">
    <property type="entry name" value="NAD_biosynth-regulator"/>
</dbReference>
<name>A0A507ZLD1_9FLAO</name>
<accession>A0A507ZLD1</accession>
<feature type="domain" description="NadR/Ttd14 AAA" evidence="1">
    <location>
        <begin position="14"/>
        <end position="173"/>
    </location>
</feature>
<dbReference type="PANTHER" id="PTHR37512:SF1">
    <property type="entry name" value="NADR_TTD14 AAA DOMAIN-CONTAINING PROTEIN"/>
    <property type="match status" value="1"/>
</dbReference>
<dbReference type="PANTHER" id="PTHR37512">
    <property type="entry name" value="TRIFUNCTIONAL NAD BIOSYNTHESIS/REGULATOR PROTEIN NADR"/>
    <property type="match status" value="1"/>
</dbReference>
<dbReference type="InterPro" id="IPR038727">
    <property type="entry name" value="NadR/Ttd14_AAA_dom"/>
</dbReference>
<sequence length="188" mass="21931">MEKTLEQTPANCLKIVLFGPESTGKTSLAKQLAEYYKTNWVPEFARDYLQKKYDDSGIICEPHDLVPIAKGQIATENKLAKTANKVLFCDTNVLQTYGYGQVYYLNFENEILKKAIERHHYDLYLLTNIDIPWQEDDLRDKPDEREEMYAHFKNVLKKRQLPFISVKGNKEERLQQAVNAINKLMPNQ</sequence>
<dbReference type="InterPro" id="IPR027417">
    <property type="entry name" value="P-loop_NTPase"/>
</dbReference>
<reference evidence="2 3" key="1">
    <citation type="submission" date="2019-06" db="EMBL/GenBank/DDBJ databases">
        <title>Flavibacter putida gen. nov., sp. nov., a novel marine bacterium of the family Flavobacteriaceae isolated from coastal seawater.</title>
        <authorList>
            <person name="Feng X."/>
        </authorList>
    </citation>
    <scope>NUCLEOTIDE SEQUENCE [LARGE SCALE GENOMIC DNA]</scope>
    <source>
        <strain evidence="2 3">PLHSN227</strain>
    </source>
</reference>
<dbReference type="Proteomes" id="UP000317169">
    <property type="component" value="Unassembled WGS sequence"/>
</dbReference>